<sequence length="598" mass="65477">MAMVALPISARCRNNASLLQLQLHTTTVPRAQFCPPYLIRSFKFFPKEGWMLSSGGCQSAICRHLQSPSCFDRITRFRASSVGEKLEKKVVVVGGGWAGFGAAHALAKLGFSTTLLDASPNPGGLSTGFRTTLGRPVEAGIKGFWWQYHNIYRLVQELGIEWPFTEWTMSSFYSPQGIQVESPVFSALPRLPTPLGSFLYTSPYFRNLSLLDRLTALPLIQALLEFDLDDKAYSAYDAMTARELFRRAGVSAKLYQDFLEPILLVTLFAPGEQLSAAAALGALYYYVLAHQADFDVRWCKGSVAELIFQPWIQHIENQGGRILGGKRVSDVILDDSVNKITGIVAVNSTGETEVYEADAVVFAVGVQAMQRIVASSSALVERPEFSAVSNLGTIDILATRLWLDQRIILRNPSNVIAGFEPSTGATLFDLNALQTEFADDVGSVLEVDFFHANQLIPLEDDAVIDKVMKKYLTKCDSRFKTAKIVDASVLRFKSAVTLFAPGSHQHMPTTKTSFANAFMAGDWLQQGPGSHGARGLSQEKAFVTGILAANEVARSQAVTAQVKVIEVEEDEAHIALLKSGLRHIRQGAQALGVESPFI</sequence>
<accession>A0ABP0UFK4</accession>
<dbReference type="InterPro" id="IPR036188">
    <property type="entry name" value="FAD/NAD-bd_sf"/>
</dbReference>
<dbReference type="EMBL" id="OZ019895">
    <property type="protein sequence ID" value="CAK9220202.1"/>
    <property type="molecule type" value="Genomic_DNA"/>
</dbReference>
<organism evidence="2 3">
    <name type="scientific">Sphagnum troendelagicum</name>
    <dbReference type="NCBI Taxonomy" id="128251"/>
    <lineage>
        <taxon>Eukaryota</taxon>
        <taxon>Viridiplantae</taxon>
        <taxon>Streptophyta</taxon>
        <taxon>Embryophyta</taxon>
        <taxon>Bryophyta</taxon>
        <taxon>Sphagnophytina</taxon>
        <taxon>Sphagnopsida</taxon>
        <taxon>Sphagnales</taxon>
        <taxon>Sphagnaceae</taxon>
        <taxon>Sphagnum</taxon>
    </lineage>
</organism>
<dbReference type="SUPFAM" id="SSF51905">
    <property type="entry name" value="FAD/NAD(P)-binding domain"/>
    <property type="match status" value="1"/>
</dbReference>
<dbReference type="Proteomes" id="UP001497512">
    <property type="component" value="Chromosome 3"/>
</dbReference>
<dbReference type="Pfam" id="PF01593">
    <property type="entry name" value="Amino_oxidase"/>
    <property type="match status" value="1"/>
</dbReference>
<protein>
    <recommendedName>
        <fullName evidence="1">Amine oxidase domain-containing protein</fullName>
    </recommendedName>
</protein>
<dbReference type="PRINTS" id="PR00419">
    <property type="entry name" value="ADXRDTASE"/>
</dbReference>
<reference evidence="2" key="1">
    <citation type="submission" date="2024-02" db="EMBL/GenBank/DDBJ databases">
        <authorList>
            <consortium name="ELIXIR-Norway"/>
            <consortium name="Elixir Norway"/>
        </authorList>
    </citation>
    <scope>NUCLEOTIDE SEQUENCE</scope>
</reference>
<dbReference type="InterPro" id="IPR002937">
    <property type="entry name" value="Amino_oxidase"/>
</dbReference>
<dbReference type="PANTHER" id="PTHR42923">
    <property type="entry name" value="PROTOPORPHYRINOGEN OXIDASE"/>
    <property type="match status" value="1"/>
</dbReference>
<evidence type="ECO:0000313" key="2">
    <source>
        <dbReference type="EMBL" id="CAK9220202.1"/>
    </source>
</evidence>
<gene>
    <name evidence="2" type="ORF">CSSPTR1EN2_LOCUS15271</name>
</gene>
<dbReference type="PANTHER" id="PTHR42923:SF46">
    <property type="entry name" value="AMINE OXIDASE"/>
    <property type="match status" value="1"/>
</dbReference>
<dbReference type="Gene3D" id="3.50.50.60">
    <property type="entry name" value="FAD/NAD(P)-binding domain"/>
    <property type="match status" value="1"/>
</dbReference>
<keyword evidence="3" id="KW-1185">Reference proteome</keyword>
<feature type="domain" description="Amine oxidase" evidence="1">
    <location>
        <begin position="98"/>
        <end position="552"/>
    </location>
</feature>
<name>A0ABP0UFK4_9BRYO</name>
<evidence type="ECO:0000313" key="3">
    <source>
        <dbReference type="Proteomes" id="UP001497512"/>
    </source>
</evidence>
<dbReference type="InterPro" id="IPR050464">
    <property type="entry name" value="Zeta_carotene_desat/Oxidored"/>
</dbReference>
<evidence type="ECO:0000259" key="1">
    <source>
        <dbReference type="Pfam" id="PF01593"/>
    </source>
</evidence>
<proteinExistence type="predicted"/>